<accession>A0A0V8GK23</accession>
<dbReference type="OrthoDB" id="9768187at2"/>
<evidence type="ECO:0000313" key="12">
    <source>
        <dbReference type="Proteomes" id="UP001387110"/>
    </source>
</evidence>
<dbReference type="EMBL" id="LNQL01000001">
    <property type="protein sequence ID" value="KSU50486.1"/>
    <property type="molecule type" value="Genomic_DNA"/>
</dbReference>
<feature type="transmembrane region" description="Helical" evidence="6">
    <location>
        <begin position="196"/>
        <end position="215"/>
    </location>
</feature>
<dbReference type="GO" id="GO:0008360">
    <property type="term" value="P:regulation of cell shape"/>
    <property type="evidence" value="ECO:0007669"/>
    <property type="project" value="UniProtKB-KW"/>
</dbReference>
<dbReference type="Proteomes" id="UP000053797">
    <property type="component" value="Unassembled WGS sequence"/>
</dbReference>
<dbReference type="GO" id="GO:0015648">
    <property type="term" value="F:lipid-linked peptidoglycan transporter activity"/>
    <property type="evidence" value="ECO:0007669"/>
    <property type="project" value="TreeGrafter"/>
</dbReference>
<dbReference type="InterPro" id="IPR001182">
    <property type="entry name" value="FtsW/RodA"/>
</dbReference>
<keyword evidence="3" id="KW-0133">Cell shape</keyword>
<evidence type="ECO:0000313" key="7">
    <source>
        <dbReference type="EMBL" id="KSU50486.1"/>
    </source>
</evidence>
<dbReference type="EMBL" id="LDQV01000025">
    <property type="protein sequence ID" value="KTR26340.1"/>
    <property type="molecule type" value="Genomic_DNA"/>
</dbReference>
<proteinExistence type="predicted"/>
<protein>
    <submittedName>
        <fullName evidence="8 9">Cell cycle protein</fullName>
    </submittedName>
    <submittedName>
        <fullName evidence="7">Rod shape-determining protein RodA</fullName>
    </submittedName>
</protein>
<dbReference type="GO" id="GO:0005886">
    <property type="term" value="C:plasma membrane"/>
    <property type="evidence" value="ECO:0007669"/>
    <property type="project" value="TreeGrafter"/>
</dbReference>
<feature type="transmembrane region" description="Helical" evidence="6">
    <location>
        <begin position="51"/>
        <end position="69"/>
    </location>
</feature>
<evidence type="ECO:0000313" key="9">
    <source>
        <dbReference type="EMBL" id="MEI4461511.1"/>
    </source>
</evidence>
<keyword evidence="5 6" id="KW-0472">Membrane</keyword>
<dbReference type="GO" id="GO:0051301">
    <property type="term" value="P:cell division"/>
    <property type="evidence" value="ECO:0007669"/>
    <property type="project" value="InterPro"/>
</dbReference>
<dbReference type="PANTHER" id="PTHR30474:SF1">
    <property type="entry name" value="PEPTIDOGLYCAN GLYCOSYLTRANSFERASE MRDB"/>
    <property type="match status" value="1"/>
</dbReference>
<feature type="transmembrane region" description="Helical" evidence="6">
    <location>
        <begin position="174"/>
        <end position="191"/>
    </location>
</feature>
<feature type="transmembrane region" description="Helical" evidence="6">
    <location>
        <begin position="356"/>
        <end position="378"/>
    </location>
</feature>
<evidence type="ECO:0000313" key="8">
    <source>
        <dbReference type="EMBL" id="KTR26340.1"/>
    </source>
</evidence>
<keyword evidence="2 6" id="KW-0812">Transmembrane</keyword>
<dbReference type="AlphaFoldDB" id="A0A0V8GK23"/>
<feature type="transmembrane region" description="Helical" evidence="6">
    <location>
        <begin position="148"/>
        <end position="168"/>
    </location>
</feature>
<dbReference type="PANTHER" id="PTHR30474">
    <property type="entry name" value="CELL CYCLE PROTEIN"/>
    <property type="match status" value="1"/>
</dbReference>
<evidence type="ECO:0000256" key="5">
    <source>
        <dbReference type="ARBA" id="ARBA00023136"/>
    </source>
</evidence>
<evidence type="ECO:0000313" key="10">
    <source>
        <dbReference type="Proteomes" id="UP000053797"/>
    </source>
</evidence>
<evidence type="ECO:0000256" key="2">
    <source>
        <dbReference type="ARBA" id="ARBA00022692"/>
    </source>
</evidence>
<dbReference type="RefSeq" id="WP_035396680.1">
    <property type="nucleotide sequence ID" value="NZ_FMYN01000001.1"/>
</dbReference>
<dbReference type="Pfam" id="PF01098">
    <property type="entry name" value="FTSW_RODA_SPOVE"/>
    <property type="match status" value="1"/>
</dbReference>
<keyword evidence="12" id="KW-1185">Reference proteome</keyword>
<organism evidence="7 10">
    <name type="scientific">Exiguobacterium indicum</name>
    <dbReference type="NCBI Taxonomy" id="296995"/>
    <lineage>
        <taxon>Bacteria</taxon>
        <taxon>Bacillati</taxon>
        <taxon>Bacillota</taxon>
        <taxon>Bacilli</taxon>
        <taxon>Bacillales</taxon>
        <taxon>Bacillales Family XII. Incertae Sedis</taxon>
        <taxon>Exiguobacterium</taxon>
    </lineage>
</organism>
<feature type="transmembrane region" description="Helical" evidence="6">
    <location>
        <begin position="322"/>
        <end position="344"/>
    </location>
</feature>
<feature type="transmembrane region" description="Helical" evidence="6">
    <location>
        <begin position="290"/>
        <end position="310"/>
    </location>
</feature>
<dbReference type="GeneID" id="90837298"/>
<dbReference type="Proteomes" id="UP001387110">
    <property type="component" value="Unassembled WGS sequence"/>
</dbReference>
<reference evidence="9 12" key="3">
    <citation type="submission" date="2023-12" db="EMBL/GenBank/DDBJ databases">
        <authorList>
            <person name="Easwaran N."/>
            <person name="Lazarus H.P.S."/>
        </authorList>
    </citation>
    <scope>NUCLEOTIDE SEQUENCE [LARGE SCALE GENOMIC DNA]</scope>
    <source>
        <strain evidence="9 12">VIT-2023</strain>
    </source>
</reference>
<evidence type="ECO:0000256" key="3">
    <source>
        <dbReference type="ARBA" id="ARBA00022960"/>
    </source>
</evidence>
<evidence type="ECO:0000256" key="1">
    <source>
        <dbReference type="ARBA" id="ARBA00004141"/>
    </source>
</evidence>
<reference evidence="8 11" key="2">
    <citation type="journal article" date="2016" name="Front. Microbiol.">
        <title>Genomic Resource of Rice Seed Associated Bacteria.</title>
        <authorList>
            <person name="Midha S."/>
            <person name="Bansal K."/>
            <person name="Sharma S."/>
            <person name="Kumar N."/>
            <person name="Patil P.P."/>
            <person name="Chaudhry V."/>
            <person name="Patil P.B."/>
        </authorList>
    </citation>
    <scope>NUCLEOTIDE SEQUENCE [LARGE SCALE GENOMIC DNA]</scope>
    <source>
        <strain evidence="8 11">RSA11</strain>
    </source>
</reference>
<reference evidence="7 10" key="1">
    <citation type="journal article" date="2015" name="Int. J. Syst. Evol. Microbiol.">
        <title>Exiguobacterium enclense sp. nov., isolated from sediment.</title>
        <authorList>
            <person name="Dastager S.G."/>
            <person name="Mawlankar R."/>
            <person name="Sonalkar V.V."/>
            <person name="Thorat M.N."/>
            <person name="Mual P."/>
            <person name="Verma A."/>
            <person name="Krishnamurthi S."/>
            <person name="Tang S.K."/>
            <person name="Li W.J."/>
        </authorList>
    </citation>
    <scope>NUCLEOTIDE SEQUENCE [LARGE SCALE GENOMIC DNA]</scope>
    <source>
        <strain evidence="7 10">NIO-1109</strain>
    </source>
</reference>
<comment type="subcellular location">
    <subcellularLocation>
        <location evidence="1">Membrane</location>
        <topology evidence="1">Multi-pass membrane protein</topology>
    </subcellularLocation>
</comment>
<name>A0A0V8GK23_9BACL</name>
<gene>
    <name evidence="7" type="ORF">AS033_03650</name>
    <name evidence="8" type="ORF">RSA11_11590</name>
    <name evidence="9" type="ORF">SZL87_03605</name>
</gene>
<feature type="transmembrane region" description="Helical" evidence="6">
    <location>
        <begin position="76"/>
        <end position="93"/>
    </location>
</feature>
<comment type="caution">
    <text evidence="7">The sequence shown here is derived from an EMBL/GenBank/DDBJ whole genome shotgun (WGS) entry which is preliminary data.</text>
</comment>
<dbReference type="Proteomes" id="UP000072605">
    <property type="component" value="Unassembled WGS sequence"/>
</dbReference>
<dbReference type="EMBL" id="JBAWKY010000001">
    <property type="protein sequence ID" value="MEI4461511.1"/>
    <property type="molecule type" value="Genomic_DNA"/>
</dbReference>
<evidence type="ECO:0000313" key="11">
    <source>
        <dbReference type="Proteomes" id="UP000072605"/>
    </source>
</evidence>
<dbReference type="GO" id="GO:0032153">
    <property type="term" value="C:cell division site"/>
    <property type="evidence" value="ECO:0007669"/>
    <property type="project" value="TreeGrafter"/>
</dbReference>
<feature type="transmembrane region" description="Helical" evidence="6">
    <location>
        <begin position="12"/>
        <end position="31"/>
    </location>
</feature>
<keyword evidence="4 6" id="KW-1133">Transmembrane helix</keyword>
<evidence type="ECO:0000256" key="6">
    <source>
        <dbReference type="SAM" id="Phobius"/>
    </source>
</evidence>
<feature type="transmembrane region" description="Helical" evidence="6">
    <location>
        <begin position="113"/>
        <end position="136"/>
    </location>
</feature>
<sequence>MNRFKSFTQRYDHTLLFLLACLMVISIIAIYTAQPSLKGAISAINFSAKQIQWYVIGFMALSVVIFIDYEQLKRFHWFLYGAGIVSLIGLVVLRNTPIVTEIKGAYGWYQFPVIGTVQPAEFMKFFLIVTLAAVITEHNARYVQHERDLLLLIKLVAVTALPLGLIIIQPDLGIGLILCVILACAMLLSGLNWKWLLTMFGLFAGAVIIFFYLFFFQNDLLATFFPGHAMNRIMAWLQPFEYADDLSYQLVQAINATGSGQMFGVGYGKLQVFVPELHTDFIFTTIASHYGFIGAAIVLIVLFLFVYRLIQIALETADPFGTYIVTGYVAMFTFQIFQNIGMTIGVLPITGLPLPFISYGGSTMIVNLVGLGLIMAIASQSRISMFDED</sequence>
<evidence type="ECO:0000256" key="4">
    <source>
        <dbReference type="ARBA" id="ARBA00022989"/>
    </source>
</evidence>